<proteinExistence type="predicted"/>
<dbReference type="PANTHER" id="PTHR47197">
    <property type="entry name" value="PROTEIN NIRF"/>
    <property type="match status" value="1"/>
</dbReference>
<dbReference type="NCBIfam" id="TIGR02276">
    <property type="entry name" value="beta_rpt_yvtn"/>
    <property type="match status" value="1"/>
</dbReference>
<dbReference type="PANTHER" id="PTHR47197:SF3">
    <property type="entry name" value="DIHYDRO-HEME D1 DEHYDROGENASE"/>
    <property type="match status" value="1"/>
</dbReference>
<evidence type="ECO:0000313" key="4">
    <source>
        <dbReference type="Proteomes" id="UP001597241"/>
    </source>
</evidence>
<dbReference type="Gene3D" id="2.130.10.10">
    <property type="entry name" value="YVTN repeat-like/Quinoprotein amine dehydrogenase"/>
    <property type="match status" value="2"/>
</dbReference>
<dbReference type="InterPro" id="IPR011964">
    <property type="entry name" value="YVTN_b-propeller_repeat"/>
</dbReference>
<keyword evidence="1" id="KW-0732">Signal</keyword>
<accession>A0ABW3WPL1</accession>
<dbReference type="EMBL" id="JBHTMV010000003">
    <property type="protein sequence ID" value="MFD1293683.1"/>
    <property type="molecule type" value="Genomic_DNA"/>
</dbReference>
<protein>
    <submittedName>
        <fullName evidence="3">Beta-propeller fold lactonase family protein</fullName>
    </submittedName>
</protein>
<evidence type="ECO:0000259" key="2">
    <source>
        <dbReference type="Pfam" id="PF21783"/>
    </source>
</evidence>
<keyword evidence="4" id="KW-1185">Reference proteome</keyword>
<evidence type="ECO:0000256" key="1">
    <source>
        <dbReference type="ARBA" id="ARBA00022729"/>
    </source>
</evidence>
<dbReference type="InterPro" id="IPR011048">
    <property type="entry name" value="Haem_d1_sf"/>
</dbReference>
<sequence>MGILVVFLVAISPLIARIPSYTIKTNGKLYIVNKLSSSITVFDLFEGKKIVEIPIKVTPHEPIAIADQNRLVVTNYGTASVSGKSLTVINTKTNTIEKKIDLKESLAPHGIIDFPNSNNVGVVTDLGNDLLEVNIETGEIVKRILTEQIVSHLVVLHPKKPLAYITNTYSGSVSVINLDLDKVIKIIPCGKGTEGIDITPNGKEVWVTNIKENTISIINTETNKITHTLPTGQESYRLKFSVDGNYCLVPNSRDGTISVYHTSTKKQIKTILVRGKVNFIERFLFHTPRPVGLLIHPNGLYAFVTNSNANEVIVLDMKTFTIVSTIGTENVPDGMAIVE</sequence>
<comment type="caution">
    <text evidence="3">The sequence shown here is derived from an EMBL/GenBank/DDBJ whole genome shotgun (WGS) entry which is preliminary data.</text>
</comment>
<organism evidence="3 4">
    <name type="scientific">Lutibacter holmesii</name>
    <dbReference type="NCBI Taxonomy" id="1137985"/>
    <lineage>
        <taxon>Bacteria</taxon>
        <taxon>Pseudomonadati</taxon>
        <taxon>Bacteroidota</taxon>
        <taxon>Flavobacteriia</taxon>
        <taxon>Flavobacteriales</taxon>
        <taxon>Flavobacteriaceae</taxon>
        <taxon>Lutibacter</taxon>
    </lineage>
</organism>
<dbReference type="InterPro" id="IPR015943">
    <property type="entry name" value="WD40/YVTN_repeat-like_dom_sf"/>
</dbReference>
<dbReference type="Pfam" id="PF21783">
    <property type="entry name" value="YNCE"/>
    <property type="match status" value="1"/>
</dbReference>
<name>A0ABW3WPL1_9FLAO</name>
<dbReference type="SUPFAM" id="SSF51004">
    <property type="entry name" value="C-terminal (heme d1) domain of cytochrome cd1-nitrite reductase"/>
    <property type="match status" value="1"/>
</dbReference>
<dbReference type="InterPro" id="IPR051200">
    <property type="entry name" value="Host-pathogen_enzymatic-act"/>
</dbReference>
<gene>
    <name evidence="3" type="ORF">ACFQ5N_07525</name>
</gene>
<dbReference type="Proteomes" id="UP001597241">
    <property type="component" value="Unassembled WGS sequence"/>
</dbReference>
<evidence type="ECO:0000313" key="3">
    <source>
        <dbReference type="EMBL" id="MFD1293683.1"/>
    </source>
</evidence>
<reference evidence="4" key="1">
    <citation type="journal article" date="2019" name="Int. J. Syst. Evol. Microbiol.">
        <title>The Global Catalogue of Microorganisms (GCM) 10K type strain sequencing project: providing services to taxonomists for standard genome sequencing and annotation.</title>
        <authorList>
            <consortium name="The Broad Institute Genomics Platform"/>
            <consortium name="The Broad Institute Genome Sequencing Center for Infectious Disease"/>
            <person name="Wu L."/>
            <person name="Ma J."/>
        </authorList>
    </citation>
    <scope>NUCLEOTIDE SEQUENCE [LARGE SCALE GENOMIC DNA]</scope>
    <source>
        <strain evidence="4">CCUG 62221</strain>
    </source>
</reference>
<dbReference type="InterPro" id="IPR048433">
    <property type="entry name" value="YNCE-like_beta-prop"/>
</dbReference>
<feature type="domain" description="YNCE-like beta-propeller" evidence="2">
    <location>
        <begin position="164"/>
        <end position="268"/>
    </location>
</feature>